<keyword evidence="2" id="KW-1185">Reference proteome</keyword>
<dbReference type="EMBL" id="FNEJ01000008">
    <property type="protein sequence ID" value="SDI70001.1"/>
    <property type="molecule type" value="Genomic_DNA"/>
</dbReference>
<evidence type="ECO:0000313" key="2">
    <source>
        <dbReference type="Proteomes" id="UP000199093"/>
    </source>
</evidence>
<evidence type="ECO:0000313" key="1">
    <source>
        <dbReference type="EMBL" id="SDI70001.1"/>
    </source>
</evidence>
<gene>
    <name evidence="1" type="ORF">SAMN04487993_1008196</name>
</gene>
<reference evidence="1 2" key="1">
    <citation type="submission" date="2016-10" db="EMBL/GenBank/DDBJ databases">
        <authorList>
            <person name="de Groot N.N."/>
        </authorList>
    </citation>
    <scope>NUCLEOTIDE SEQUENCE [LARGE SCALE GENOMIC DNA]</scope>
    <source>
        <strain evidence="1 2">DSM 26424</strain>
    </source>
</reference>
<sequence length="70" mass="7839">MSKVSLLDLPITTFTPDQEGQPHLAFIDRPGRLPIYFRGKTSMQAHMKAVSWREEEAAKGNLKTPEELAG</sequence>
<proteinExistence type="predicted"/>
<protein>
    <submittedName>
        <fullName evidence="1">Uncharacterized protein</fullName>
    </submittedName>
</protein>
<dbReference type="AlphaFoldDB" id="A0A1G8MPV3"/>
<name>A0A1G8MPV3_9RHOB</name>
<dbReference type="Proteomes" id="UP000199093">
    <property type="component" value="Unassembled WGS sequence"/>
</dbReference>
<dbReference type="STRING" id="555512.SAMN04487993_1008196"/>
<accession>A0A1G8MPV3</accession>
<dbReference type="RefSeq" id="WP_089846962.1">
    <property type="nucleotide sequence ID" value="NZ_FNEJ01000008.1"/>
</dbReference>
<organism evidence="1 2">
    <name type="scientific">Salipiger marinus</name>
    <dbReference type="NCBI Taxonomy" id="555512"/>
    <lineage>
        <taxon>Bacteria</taxon>
        <taxon>Pseudomonadati</taxon>
        <taxon>Pseudomonadota</taxon>
        <taxon>Alphaproteobacteria</taxon>
        <taxon>Rhodobacterales</taxon>
        <taxon>Roseobacteraceae</taxon>
        <taxon>Salipiger</taxon>
    </lineage>
</organism>